<evidence type="ECO:0000313" key="2">
    <source>
        <dbReference type="Proteomes" id="UP000040576"/>
    </source>
</evidence>
<dbReference type="AlphaFoldDB" id="A0A090ITZ3"/>
<evidence type="ECO:0000313" key="1">
    <source>
        <dbReference type="EMBL" id="CEE01536.1"/>
    </source>
</evidence>
<reference evidence="1 2" key="1">
    <citation type="submission" date="2014-07" db="EMBL/GenBank/DDBJ databases">
        <authorList>
            <person name="Wibberg Daniel"/>
        </authorList>
    </citation>
    <scope>NUCLEOTIDE SEQUENCE [LARGE SCALE GENOMIC DNA]</scope>
</reference>
<dbReference type="InterPro" id="IPR027417">
    <property type="entry name" value="P-loop_NTPase"/>
</dbReference>
<sequence length="360" mass="41276">MKELNYYAGGNTAKGFVHFFESNFQDLDRLFILKGGPGTGKSSIIKSIGREWRDKGYAVEWIHCSSDVDSLDAVIIPHLKAGIVDGTKPHIIEPKYPGVIEEYVNLGIAWNRNQLLQHKEEILSLSNRVNTGFQIAYCSFREGLANHDELEKIYIRNIDFDRAAQLTNKWIEKLLPEKSKTGNGLVKHRFLGATTPVGPVNFVENLTEDVENRYFIKGRAGSGKSTMLKQIAHAAEKQGFHVEVYHCGFDPNSLDMVIVRECQFAIFDSTAPHEYFPTREKDEIIDLYEETIQSGTDEKYAEEISFWTKKYKDKMDEGIHHLAETKKLRDKLESFYVKAMDFETVDGIRNQINEELKKLR</sequence>
<dbReference type="Gene3D" id="3.40.50.300">
    <property type="entry name" value="P-loop containing nucleotide triphosphate hydrolases"/>
    <property type="match status" value="2"/>
</dbReference>
<protein>
    <submittedName>
        <fullName evidence="1">ATPase</fullName>
    </submittedName>
</protein>
<accession>A0A090ITZ3</accession>
<organism evidence="1 2">
    <name type="scientific">Caldibacillus thermoamylovorans</name>
    <dbReference type="NCBI Taxonomy" id="35841"/>
    <lineage>
        <taxon>Bacteria</taxon>
        <taxon>Bacillati</taxon>
        <taxon>Bacillota</taxon>
        <taxon>Bacilli</taxon>
        <taxon>Bacillales</taxon>
        <taxon>Bacillaceae</taxon>
        <taxon>Caldibacillus</taxon>
    </lineage>
</organism>
<proteinExistence type="predicted"/>
<dbReference type="SUPFAM" id="SSF52540">
    <property type="entry name" value="P-loop containing nucleoside triphosphate hydrolases"/>
    <property type="match status" value="3"/>
</dbReference>
<dbReference type="RefSeq" id="WP_034770000.1">
    <property type="nucleotide sequence ID" value="NZ_CCRF01000049.1"/>
</dbReference>
<dbReference type="Proteomes" id="UP000040576">
    <property type="component" value="Unassembled WGS sequence"/>
</dbReference>
<keyword evidence="2" id="KW-1185">Reference proteome</keyword>
<dbReference type="PATRIC" id="fig|35841.9.peg.2736"/>
<gene>
    <name evidence="1" type="ORF">BT1A1_1708</name>
</gene>
<dbReference type="EMBL" id="CCRF01000049">
    <property type="protein sequence ID" value="CEE01536.1"/>
    <property type="molecule type" value="Genomic_DNA"/>
</dbReference>
<name>A0A090ITZ3_9BACI</name>